<reference evidence="2" key="1">
    <citation type="journal article" date="2016" name="Nat. Biotechnol.">
        <title>Sequencing wild and cultivated cassava and related species reveals extensive interspecific hybridization and genetic diversity.</title>
        <authorList>
            <person name="Bredeson J.V."/>
            <person name="Lyons J.B."/>
            <person name="Prochnik S.E."/>
            <person name="Wu G.A."/>
            <person name="Ha C.M."/>
            <person name="Edsinger-Gonzales E."/>
            <person name="Grimwood J."/>
            <person name="Schmutz J."/>
            <person name="Rabbi I.Y."/>
            <person name="Egesi C."/>
            <person name="Nauluvula P."/>
            <person name="Lebot V."/>
            <person name="Ndunguru J."/>
            <person name="Mkamilo G."/>
            <person name="Bart R.S."/>
            <person name="Setter T.L."/>
            <person name="Gleadow R.M."/>
            <person name="Kulakow P."/>
            <person name="Ferguson M.E."/>
            <person name="Rounsley S."/>
            <person name="Rokhsar D.S."/>
        </authorList>
    </citation>
    <scope>NUCLEOTIDE SEQUENCE [LARGE SCALE GENOMIC DNA]</scope>
    <source>
        <strain evidence="2">cv. AM560-2</strain>
    </source>
</reference>
<sequence length="124" mass="14274">MVGTVEAVTAHVWQLEYNLGTHFSYKYGSSRCIEHADKWLCIFSLIFYVFPFSEKFFFPFFRGSFKSESLFSAVLLAVPFFFFPHSLCVVSLLISDRENLEFVPFETVLFVFTADCAVGERATC</sequence>
<evidence type="ECO:0000313" key="2">
    <source>
        <dbReference type="Proteomes" id="UP000091857"/>
    </source>
</evidence>
<name>A0ACB7GF18_MANES</name>
<gene>
    <name evidence="1" type="ORF">MANES_14G046651v8</name>
</gene>
<organism evidence="1 2">
    <name type="scientific">Manihot esculenta</name>
    <name type="common">Cassava</name>
    <name type="synonym">Jatropha manihot</name>
    <dbReference type="NCBI Taxonomy" id="3983"/>
    <lineage>
        <taxon>Eukaryota</taxon>
        <taxon>Viridiplantae</taxon>
        <taxon>Streptophyta</taxon>
        <taxon>Embryophyta</taxon>
        <taxon>Tracheophyta</taxon>
        <taxon>Spermatophyta</taxon>
        <taxon>Magnoliopsida</taxon>
        <taxon>eudicotyledons</taxon>
        <taxon>Gunneridae</taxon>
        <taxon>Pentapetalae</taxon>
        <taxon>rosids</taxon>
        <taxon>fabids</taxon>
        <taxon>Malpighiales</taxon>
        <taxon>Euphorbiaceae</taxon>
        <taxon>Crotonoideae</taxon>
        <taxon>Manihoteae</taxon>
        <taxon>Manihot</taxon>
    </lineage>
</organism>
<comment type="caution">
    <text evidence="1">The sequence shown here is derived from an EMBL/GenBank/DDBJ whole genome shotgun (WGS) entry which is preliminary data.</text>
</comment>
<dbReference type="Proteomes" id="UP000091857">
    <property type="component" value="Chromosome 14"/>
</dbReference>
<keyword evidence="2" id="KW-1185">Reference proteome</keyword>
<evidence type="ECO:0000313" key="1">
    <source>
        <dbReference type="EMBL" id="KAG8638596.1"/>
    </source>
</evidence>
<accession>A0ACB7GF18</accession>
<dbReference type="EMBL" id="CM004400">
    <property type="protein sequence ID" value="KAG8638596.1"/>
    <property type="molecule type" value="Genomic_DNA"/>
</dbReference>
<protein>
    <submittedName>
        <fullName evidence="1">Uncharacterized protein</fullName>
    </submittedName>
</protein>
<proteinExistence type="predicted"/>